<dbReference type="EMBL" id="JACHDO010000001">
    <property type="protein sequence ID" value="MBB5493269.1"/>
    <property type="molecule type" value="Genomic_DNA"/>
</dbReference>
<dbReference type="Proteomes" id="UP000579647">
    <property type="component" value="Unassembled WGS sequence"/>
</dbReference>
<keyword evidence="2" id="KW-1185">Reference proteome</keyword>
<name>A0A840W8C6_9ACTN</name>
<gene>
    <name evidence="1" type="ORF">HNR07_004406</name>
</gene>
<reference evidence="1 2" key="1">
    <citation type="submission" date="2020-08" db="EMBL/GenBank/DDBJ databases">
        <title>Sequencing the genomes of 1000 actinobacteria strains.</title>
        <authorList>
            <person name="Klenk H.-P."/>
        </authorList>
    </citation>
    <scope>NUCLEOTIDE SEQUENCE [LARGE SCALE GENOMIC DNA]</scope>
    <source>
        <strain evidence="1 2">DSM 44598</strain>
    </source>
</reference>
<protein>
    <submittedName>
        <fullName evidence="1">Uncharacterized protein</fullName>
    </submittedName>
</protein>
<proteinExistence type="predicted"/>
<organism evidence="1 2">
    <name type="scientific">Nocardiopsis metallicus</name>
    <dbReference type="NCBI Taxonomy" id="179819"/>
    <lineage>
        <taxon>Bacteria</taxon>
        <taxon>Bacillati</taxon>
        <taxon>Actinomycetota</taxon>
        <taxon>Actinomycetes</taxon>
        <taxon>Streptosporangiales</taxon>
        <taxon>Nocardiopsidaceae</taxon>
        <taxon>Nocardiopsis</taxon>
    </lineage>
</organism>
<dbReference type="AlphaFoldDB" id="A0A840W8C6"/>
<comment type="caution">
    <text evidence="1">The sequence shown here is derived from an EMBL/GenBank/DDBJ whole genome shotgun (WGS) entry which is preliminary data.</text>
</comment>
<sequence>MGADQKAICNVLVVALEVASLDSADDSVAFIVVADALGDTAADVMDADAAGLSMDGAVVVRPSTGVCAPLTALNIACHILFNPISFD</sequence>
<evidence type="ECO:0000313" key="2">
    <source>
        <dbReference type="Proteomes" id="UP000579647"/>
    </source>
</evidence>
<evidence type="ECO:0000313" key="1">
    <source>
        <dbReference type="EMBL" id="MBB5493269.1"/>
    </source>
</evidence>
<accession>A0A840W8C6</accession>